<evidence type="ECO:0000259" key="8">
    <source>
        <dbReference type="Pfam" id="PF08478"/>
    </source>
</evidence>
<accession>A0A2M6XUM5</accession>
<keyword evidence="4" id="KW-0812">Transmembrane</keyword>
<dbReference type="Proteomes" id="UP000229784">
    <property type="component" value="Unassembled WGS sequence"/>
</dbReference>
<dbReference type="Pfam" id="PF08478">
    <property type="entry name" value="POTRA_1"/>
    <property type="match status" value="1"/>
</dbReference>
<sequence>MSQYRVKKKSRRIKAKYKKKKSIWKNFGFRIIFLGAILLIALAYLLLFSPLLAIKEIKITAPDGLSNIIPKVNDLVNNELEKRFAIFSFKKSFFLLNTENIKKKIKAMEPAVEDILIKKVPPNTLFLELKERVPQAVWCYTQNEPCYLIDNKGVIFKETVDKNFLMILAETQPSSQIPLEVISPDKMVQILEILNFFNETLKISPQQFMTDGQEKLNLKTQEGWEVYFPLGGDIKTALTKLGLLIEKNLPQGKRKNLQYIDLRFSKAYYK</sequence>
<evidence type="ECO:0000256" key="3">
    <source>
        <dbReference type="ARBA" id="ARBA00022618"/>
    </source>
</evidence>
<proteinExistence type="predicted"/>
<gene>
    <name evidence="9" type="ORF">COT20_01455</name>
</gene>
<dbReference type="PANTHER" id="PTHR35851:SF1">
    <property type="entry name" value="CELL DIVISION PROTEIN FTSQ"/>
    <property type="match status" value="1"/>
</dbReference>
<dbReference type="InterPro" id="IPR005548">
    <property type="entry name" value="Cell_div_FtsQ/DivIB_C"/>
</dbReference>
<keyword evidence="3" id="KW-0132">Cell division</keyword>
<dbReference type="EMBL" id="PEXQ01000036">
    <property type="protein sequence ID" value="PIU15605.1"/>
    <property type="molecule type" value="Genomic_DNA"/>
</dbReference>
<keyword evidence="1" id="KW-1003">Cell membrane</keyword>
<feature type="domain" description="POTRA" evidence="8">
    <location>
        <begin position="80"/>
        <end position="132"/>
    </location>
</feature>
<feature type="domain" description="Cell division protein FtsQ/DivIB C-terminal" evidence="7">
    <location>
        <begin position="137"/>
        <end position="263"/>
    </location>
</feature>
<keyword evidence="5" id="KW-1133">Transmembrane helix</keyword>
<evidence type="ECO:0000256" key="2">
    <source>
        <dbReference type="ARBA" id="ARBA00022519"/>
    </source>
</evidence>
<evidence type="ECO:0000256" key="5">
    <source>
        <dbReference type="ARBA" id="ARBA00022989"/>
    </source>
</evidence>
<keyword evidence="5" id="KW-0472">Membrane</keyword>
<dbReference type="InterPro" id="IPR013685">
    <property type="entry name" value="POTRA_FtsQ_type"/>
</dbReference>
<evidence type="ECO:0000256" key="4">
    <source>
        <dbReference type="ARBA" id="ARBA00022692"/>
    </source>
</evidence>
<dbReference type="Pfam" id="PF03799">
    <property type="entry name" value="FtsQ_DivIB_C"/>
    <property type="match status" value="1"/>
</dbReference>
<dbReference type="AlphaFoldDB" id="A0A2M6XUM5"/>
<organism evidence="9 10">
    <name type="scientific">bacterium (Candidatus Gribaldobacteria) CG08_land_8_20_14_0_20_39_15</name>
    <dbReference type="NCBI Taxonomy" id="2014273"/>
    <lineage>
        <taxon>Bacteria</taxon>
        <taxon>Candidatus Gribaldobacteria</taxon>
    </lineage>
</organism>
<dbReference type="PANTHER" id="PTHR35851">
    <property type="entry name" value="CELL DIVISION PROTEIN FTSQ"/>
    <property type="match status" value="1"/>
</dbReference>
<evidence type="ECO:0000256" key="1">
    <source>
        <dbReference type="ARBA" id="ARBA00022475"/>
    </source>
</evidence>
<keyword evidence="2" id="KW-0997">Cell inner membrane</keyword>
<evidence type="ECO:0000313" key="10">
    <source>
        <dbReference type="Proteomes" id="UP000229784"/>
    </source>
</evidence>
<dbReference type="GO" id="GO:0090529">
    <property type="term" value="P:cell septum assembly"/>
    <property type="evidence" value="ECO:0007669"/>
    <property type="project" value="InterPro"/>
</dbReference>
<comment type="caution">
    <text evidence="9">The sequence shown here is derived from an EMBL/GenBank/DDBJ whole genome shotgun (WGS) entry which is preliminary data.</text>
</comment>
<keyword evidence="6" id="KW-0131">Cell cycle</keyword>
<reference evidence="10" key="1">
    <citation type="submission" date="2017-09" db="EMBL/GenBank/DDBJ databases">
        <title>Depth-based differentiation of microbial function through sediment-hosted aquifers and enrichment of novel symbionts in the deep terrestrial subsurface.</title>
        <authorList>
            <person name="Probst A.J."/>
            <person name="Ladd B."/>
            <person name="Jarett J.K."/>
            <person name="Geller-Mcgrath D.E."/>
            <person name="Sieber C.M.K."/>
            <person name="Emerson J.B."/>
            <person name="Anantharaman K."/>
            <person name="Thomas B.C."/>
            <person name="Malmstrom R."/>
            <person name="Stieglmeier M."/>
            <person name="Klingl A."/>
            <person name="Woyke T."/>
            <person name="Ryan C.M."/>
            <person name="Banfield J.F."/>
        </authorList>
    </citation>
    <scope>NUCLEOTIDE SEQUENCE [LARGE SCALE GENOMIC DNA]</scope>
</reference>
<evidence type="ECO:0000259" key="7">
    <source>
        <dbReference type="Pfam" id="PF03799"/>
    </source>
</evidence>
<evidence type="ECO:0000256" key="6">
    <source>
        <dbReference type="ARBA" id="ARBA00023306"/>
    </source>
</evidence>
<evidence type="ECO:0000313" key="9">
    <source>
        <dbReference type="EMBL" id="PIU15605.1"/>
    </source>
</evidence>
<protein>
    <submittedName>
        <fullName evidence="9">Uncharacterized protein</fullName>
    </submittedName>
</protein>
<dbReference type="InterPro" id="IPR026579">
    <property type="entry name" value="FtsQ"/>
</dbReference>
<name>A0A2M6XUM5_9BACT</name>